<accession>A0A0F9VFG5</accession>
<dbReference type="EMBL" id="LAZR01000051">
    <property type="protein sequence ID" value="KKN98537.1"/>
    <property type="molecule type" value="Genomic_DNA"/>
</dbReference>
<name>A0A0F9VFG5_9ZZZZ</name>
<organism evidence="1">
    <name type="scientific">marine sediment metagenome</name>
    <dbReference type="NCBI Taxonomy" id="412755"/>
    <lineage>
        <taxon>unclassified sequences</taxon>
        <taxon>metagenomes</taxon>
        <taxon>ecological metagenomes</taxon>
    </lineage>
</organism>
<protein>
    <submittedName>
        <fullName evidence="1">Uncharacterized protein</fullName>
    </submittedName>
</protein>
<reference evidence="1" key="1">
    <citation type="journal article" date="2015" name="Nature">
        <title>Complex archaea that bridge the gap between prokaryotes and eukaryotes.</title>
        <authorList>
            <person name="Spang A."/>
            <person name="Saw J.H."/>
            <person name="Jorgensen S.L."/>
            <person name="Zaremba-Niedzwiedzka K."/>
            <person name="Martijn J."/>
            <person name="Lind A.E."/>
            <person name="van Eijk R."/>
            <person name="Schleper C."/>
            <person name="Guy L."/>
            <person name="Ettema T.J."/>
        </authorList>
    </citation>
    <scope>NUCLEOTIDE SEQUENCE</scope>
</reference>
<sequence length="128" mass="14550">MYDLATIKRINEEARATAIKNGTGCVVFDTVEEASYEAFRKGTKNIDHAPEEYLDREDDLIDTLFVDHSGFGKPSEPALTQEQLFNRLQAIIEEHGPIEVGITEMNQFQLYVGVWPFKGDDDENHMRG</sequence>
<dbReference type="AlphaFoldDB" id="A0A0F9VFG5"/>
<evidence type="ECO:0000313" key="1">
    <source>
        <dbReference type="EMBL" id="KKN98537.1"/>
    </source>
</evidence>
<comment type="caution">
    <text evidence="1">The sequence shown here is derived from an EMBL/GenBank/DDBJ whole genome shotgun (WGS) entry which is preliminary data.</text>
</comment>
<gene>
    <name evidence="1" type="ORF">LCGC14_0146480</name>
</gene>
<proteinExistence type="predicted"/>